<evidence type="ECO:0000313" key="1">
    <source>
        <dbReference type="EMBL" id="MPC27847.1"/>
    </source>
</evidence>
<protein>
    <submittedName>
        <fullName evidence="1">Uncharacterized protein</fullName>
    </submittedName>
</protein>
<dbReference type="Proteomes" id="UP000324222">
    <property type="component" value="Unassembled WGS sequence"/>
</dbReference>
<organism evidence="1 2">
    <name type="scientific">Portunus trituberculatus</name>
    <name type="common">Swimming crab</name>
    <name type="synonym">Neptunus trituberculatus</name>
    <dbReference type="NCBI Taxonomy" id="210409"/>
    <lineage>
        <taxon>Eukaryota</taxon>
        <taxon>Metazoa</taxon>
        <taxon>Ecdysozoa</taxon>
        <taxon>Arthropoda</taxon>
        <taxon>Crustacea</taxon>
        <taxon>Multicrustacea</taxon>
        <taxon>Malacostraca</taxon>
        <taxon>Eumalacostraca</taxon>
        <taxon>Eucarida</taxon>
        <taxon>Decapoda</taxon>
        <taxon>Pleocyemata</taxon>
        <taxon>Brachyura</taxon>
        <taxon>Eubrachyura</taxon>
        <taxon>Portunoidea</taxon>
        <taxon>Portunidae</taxon>
        <taxon>Portuninae</taxon>
        <taxon>Portunus</taxon>
    </lineage>
</organism>
<name>A0A5B7E3D1_PORTR</name>
<dbReference type="EMBL" id="VSRR010001813">
    <property type="protein sequence ID" value="MPC27847.1"/>
    <property type="molecule type" value="Genomic_DNA"/>
</dbReference>
<evidence type="ECO:0000313" key="2">
    <source>
        <dbReference type="Proteomes" id="UP000324222"/>
    </source>
</evidence>
<keyword evidence="2" id="KW-1185">Reference proteome</keyword>
<dbReference type="AlphaFoldDB" id="A0A5B7E3D1"/>
<sequence>MMAMALTPANRSSGSGHEGCINLKCPEPELLCLNQAEAGLSLSIQVCLHCPQQAAQQDDLEMLDLHLLHPQHHQFFLADGLWCWTECRWDDVFLTMMAQTLEQLHYTL</sequence>
<reference evidence="1 2" key="1">
    <citation type="submission" date="2019-05" db="EMBL/GenBank/DDBJ databases">
        <title>Another draft genome of Portunus trituberculatus and its Hox gene families provides insights of decapod evolution.</title>
        <authorList>
            <person name="Jeong J.-H."/>
            <person name="Song I."/>
            <person name="Kim S."/>
            <person name="Choi T."/>
            <person name="Kim D."/>
            <person name="Ryu S."/>
            <person name="Kim W."/>
        </authorList>
    </citation>
    <scope>NUCLEOTIDE SEQUENCE [LARGE SCALE GENOMIC DNA]</scope>
    <source>
        <tissue evidence="1">Muscle</tissue>
    </source>
</reference>
<gene>
    <name evidence="1" type="ORF">E2C01_021033</name>
</gene>
<proteinExistence type="predicted"/>
<accession>A0A5B7E3D1</accession>
<comment type="caution">
    <text evidence="1">The sequence shown here is derived from an EMBL/GenBank/DDBJ whole genome shotgun (WGS) entry which is preliminary data.</text>
</comment>